<accession>A0A914CKZ9</accession>
<dbReference type="InterPro" id="IPR029321">
    <property type="entry name" value="INTS2"/>
</dbReference>
<name>A0A914CKZ9_9BILA</name>
<organism evidence="1 2">
    <name type="scientific">Acrobeloides nanus</name>
    <dbReference type="NCBI Taxonomy" id="290746"/>
    <lineage>
        <taxon>Eukaryota</taxon>
        <taxon>Metazoa</taxon>
        <taxon>Ecdysozoa</taxon>
        <taxon>Nematoda</taxon>
        <taxon>Chromadorea</taxon>
        <taxon>Rhabditida</taxon>
        <taxon>Tylenchina</taxon>
        <taxon>Cephalobomorpha</taxon>
        <taxon>Cephaloboidea</taxon>
        <taxon>Cephalobidae</taxon>
        <taxon>Acrobeloides</taxon>
    </lineage>
</organism>
<protein>
    <submittedName>
        <fullName evidence="2">Uncharacterized protein</fullName>
    </submittedName>
</protein>
<dbReference type="WBParaSite" id="ACRNAN_scaffold11951.g22185.t1">
    <property type="protein sequence ID" value="ACRNAN_scaffold11951.g22185.t1"/>
    <property type="gene ID" value="ACRNAN_scaffold11951.g22185"/>
</dbReference>
<evidence type="ECO:0000313" key="1">
    <source>
        <dbReference type="Proteomes" id="UP000887540"/>
    </source>
</evidence>
<sequence length="430" mass="49442">MKPNPKVFIALKNGDLVKAITEIEPSQLKPFMPVLMLGAFQHTSTRSPALDEICSKLIDYQSGNQLLQLMKLDYAQIQYKCVQTNAEVKRLETKNFHQLNLDEKLLHVCLHIVSQVRKWNILTSLPNYSDSFDPFDVEYCHEEVTWLVTMASFFMPEIFELKQFVAALLPYVHGPKLISYFVANQPHTSDSVIQTIMAVKCPDEDGYLAKQRNEAIIYLLEMDDKSSMHRFINETLETSSHLYIIVSILCSEIVDEENFVRLMAPCLTRKDGKLVSFLSKTGNRTTLKRLIDRINGILDRNPTSKMNEELVILIALFCSLFTIRLTPEESLKWLLFLTNQTQPSEDLLKTTLCTILACPQLINYSPVSKEESSIAEHHLANYFQWIRELIKREPEKFDSLNQLILLITVHFNSNKNDELVALFSSVLGFQ</sequence>
<evidence type="ECO:0000313" key="2">
    <source>
        <dbReference type="WBParaSite" id="ACRNAN_scaffold11951.g22185.t1"/>
    </source>
</evidence>
<reference evidence="2" key="1">
    <citation type="submission" date="2022-11" db="UniProtKB">
        <authorList>
            <consortium name="WormBaseParasite"/>
        </authorList>
    </citation>
    <scope>IDENTIFICATION</scope>
</reference>
<dbReference type="PANTHER" id="PTHR28608">
    <property type="entry name" value="INTEGRATOR COMPLEX SUBUNIT 2"/>
    <property type="match status" value="1"/>
</dbReference>
<dbReference type="GO" id="GO:0034472">
    <property type="term" value="P:snRNA 3'-end processing"/>
    <property type="evidence" value="ECO:0007669"/>
    <property type="project" value="TreeGrafter"/>
</dbReference>
<dbReference type="AlphaFoldDB" id="A0A914CKZ9"/>
<dbReference type="PANTHER" id="PTHR28608:SF1">
    <property type="entry name" value="INTEGRATOR COMPLEX SUBUNIT 2"/>
    <property type="match status" value="1"/>
</dbReference>
<dbReference type="Proteomes" id="UP000887540">
    <property type="component" value="Unplaced"/>
</dbReference>
<dbReference type="GO" id="GO:0032039">
    <property type="term" value="C:integrator complex"/>
    <property type="evidence" value="ECO:0007669"/>
    <property type="project" value="InterPro"/>
</dbReference>
<keyword evidence="1" id="KW-1185">Reference proteome</keyword>
<proteinExistence type="predicted"/>
<dbReference type="Pfam" id="PF14750">
    <property type="entry name" value="INTS2"/>
    <property type="match status" value="1"/>
</dbReference>